<accession>A0A0A9EKD1</accession>
<sequence>MPESENLDFQIIYIVCICTMHLLRTSNISSISEYAHLKTAGANQMFKAALLLSCEHLETSIRKEY</sequence>
<reference evidence="1" key="2">
    <citation type="journal article" date="2015" name="Data Brief">
        <title>Shoot transcriptome of the giant reed, Arundo donax.</title>
        <authorList>
            <person name="Barrero R.A."/>
            <person name="Guerrero F.D."/>
            <person name="Moolhuijzen P."/>
            <person name="Goolsby J.A."/>
            <person name="Tidwell J."/>
            <person name="Bellgard S.E."/>
            <person name="Bellgard M.I."/>
        </authorList>
    </citation>
    <scope>NUCLEOTIDE SEQUENCE</scope>
    <source>
        <tissue evidence="1">Shoot tissue taken approximately 20 cm above the soil surface</tissue>
    </source>
</reference>
<name>A0A0A9EKD1_ARUDO</name>
<dbReference type="AlphaFoldDB" id="A0A0A9EKD1"/>
<evidence type="ECO:0000313" key="1">
    <source>
        <dbReference type="EMBL" id="JAE01170.1"/>
    </source>
</evidence>
<protein>
    <submittedName>
        <fullName evidence="1">Uncharacterized protein</fullName>
    </submittedName>
</protein>
<organism evidence="1">
    <name type="scientific">Arundo donax</name>
    <name type="common">Giant reed</name>
    <name type="synonym">Donax arundinaceus</name>
    <dbReference type="NCBI Taxonomy" id="35708"/>
    <lineage>
        <taxon>Eukaryota</taxon>
        <taxon>Viridiplantae</taxon>
        <taxon>Streptophyta</taxon>
        <taxon>Embryophyta</taxon>
        <taxon>Tracheophyta</taxon>
        <taxon>Spermatophyta</taxon>
        <taxon>Magnoliopsida</taxon>
        <taxon>Liliopsida</taxon>
        <taxon>Poales</taxon>
        <taxon>Poaceae</taxon>
        <taxon>PACMAD clade</taxon>
        <taxon>Arundinoideae</taxon>
        <taxon>Arundineae</taxon>
        <taxon>Arundo</taxon>
    </lineage>
</organism>
<dbReference type="EMBL" id="GBRH01196726">
    <property type="protein sequence ID" value="JAE01170.1"/>
    <property type="molecule type" value="Transcribed_RNA"/>
</dbReference>
<reference evidence="1" key="1">
    <citation type="submission" date="2014-09" db="EMBL/GenBank/DDBJ databases">
        <authorList>
            <person name="Magalhaes I.L.F."/>
            <person name="Oliveira U."/>
            <person name="Santos F.R."/>
            <person name="Vidigal T.H.D.A."/>
            <person name="Brescovit A.D."/>
            <person name="Santos A.J."/>
        </authorList>
    </citation>
    <scope>NUCLEOTIDE SEQUENCE</scope>
    <source>
        <tissue evidence="1">Shoot tissue taken approximately 20 cm above the soil surface</tissue>
    </source>
</reference>
<proteinExistence type="predicted"/>